<dbReference type="OrthoDB" id="9810080at2"/>
<dbReference type="InterPro" id="IPR004046">
    <property type="entry name" value="GST_C"/>
</dbReference>
<dbReference type="GO" id="GO:0005737">
    <property type="term" value="C:cytoplasm"/>
    <property type="evidence" value="ECO:0007669"/>
    <property type="project" value="UniProtKB-ARBA"/>
</dbReference>
<dbReference type="InterPro" id="IPR010987">
    <property type="entry name" value="Glutathione-S-Trfase_C-like"/>
</dbReference>
<dbReference type="SUPFAM" id="SSF47616">
    <property type="entry name" value="GST C-terminal domain-like"/>
    <property type="match status" value="1"/>
</dbReference>
<dbReference type="PANTHER" id="PTHR44051">
    <property type="entry name" value="GLUTATHIONE S-TRANSFERASE-RELATED"/>
    <property type="match status" value="1"/>
</dbReference>
<dbReference type="PROSITE" id="PS50404">
    <property type="entry name" value="GST_NTER"/>
    <property type="match status" value="1"/>
</dbReference>
<dbReference type="InterPro" id="IPR036282">
    <property type="entry name" value="Glutathione-S-Trfase_C_sf"/>
</dbReference>
<evidence type="ECO:0000256" key="1">
    <source>
        <dbReference type="ARBA" id="ARBA00012452"/>
    </source>
</evidence>
<dbReference type="Gene3D" id="1.20.1050.10">
    <property type="match status" value="1"/>
</dbReference>
<keyword evidence="7" id="KW-1185">Reference proteome</keyword>
<evidence type="ECO:0000313" key="7">
    <source>
        <dbReference type="Proteomes" id="UP000294702"/>
    </source>
</evidence>
<feature type="domain" description="GST C-terminal" evidence="5">
    <location>
        <begin position="87"/>
        <end position="215"/>
    </location>
</feature>
<sequence length="215" mass="24555">MITLYLLKQSRAQRIGWALEELQLDYHIEIFERDAVTHLAPSCLKTVHPLGKSPILTDGNFTLAESGAILQYLVEQYGKGRLQPSPQSADYYAYLQWLHYAEGSIMPALMLSIMVNRIEDCASKQALKAVYVDAQVPLHLGYVERALEQRQWLVNDRLSMADMAMSFPLQVAMCRPELARIYPNIARYVQQIYQHPSFIKAEQRLGKLALDSLNI</sequence>
<organism evidence="6 7">
    <name type="scientific">Volucribacter psittacicida</name>
    <dbReference type="NCBI Taxonomy" id="203482"/>
    <lineage>
        <taxon>Bacteria</taxon>
        <taxon>Pseudomonadati</taxon>
        <taxon>Pseudomonadota</taxon>
        <taxon>Gammaproteobacteria</taxon>
        <taxon>Pasteurellales</taxon>
        <taxon>Pasteurellaceae</taxon>
        <taxon>Volucribacter</taxon>
    </lineage>
</organism>
<dbReference type="EMBL" id="SMFT01000006">
    <property type="protein sequence ID" value="TCJ94833.1"/>
    <property type="molecule type" value="Genomic_DNA"/>
</dbReference>
<evidence type="ECO:0000256" key="3">
    <source>
        <dbReference type="ARBA" id="ARBA00047960"/>
    </source>
</evidence>
<evidence type="ECO:0000259" key="4">
    <source>
        <dbReference type="PROSITE" id="PS50404"/>
    </source>
</evidence>
<dbReference type="Pfam" id="PF02798">
    <property type="entry name" value="GST_N"/>
    <property type="match status" value="1"/>
</dbReference>
<dbReference type="Proteomes" id="UP000294702">
    <property type="component" value="Unassembled WGS sequence"/>
</dbReference>
<dbReference type="InterPro" id="IPR004045">
    <property type="entry name" value="Glutathione_S-Trfase_N"/>
</dbReference>
<dbReference type="CDD" id="cd03046">
    <property type="entry name" value="GST_N_GTT1_like"/>
    <property type="match status" value="1"/>
</dbReference>
<comment type="caution">
    <text evidence="6">The sequence shown here is derived from an EMBL/GenBank/DDBJ whole genome shotgun (WGS) entry which is preliminary data.</text>
</comment>
<dbReference type="Pfam" id="PF14497">
    <property type="entry name" value="GST_C_3"/>
    <property type="match status" value="1"/>
</dbReference>
<dbReference type="RefSeq" id="WP_132692139.1">
    <property type="nucleotide sequence ID" value="NZ_SMFT01000006.1"/>
</dbReference>
<dbReference type="InterPro" id="IPR036249">
    <property type="entry name" value="Thioredoxin-like_sf"/>
</dbReference>
<feature type="domain" description="GST N-terminal" evidence="4">
    <location>
        <begin position="1"/>
        <end position="81"/>
    </location>
</feature>
<dbReference type="SFLD" id="SFLDS00019">
    <property type="entry name" value="Glutathione_Transferase_(cytos"/>
    <property type="match status" value="1"/>
</dbReference>
<dbReference type="SFLD" id="SFLDG01150">
    <property type="entry name" value="Main.1:_Beta-like"/>
    <property type="match status" value="1"/>
</dbReference>
<dbReference type="GO" id="GO:0004364">
    <property type="term" value="F:glutathione transferase activity"/>
    <property type="evidence" value="ECO:0007669"/>
    <property type="project" value="UniProtKB-EC"/>
</dbReference>
<dbReference type="PANTHER" id="PTHR44051:SF9">
    <property type="entry name" value="GLUTATHIONE S-TRANSFERASE 1"/>
    <property type="match status" value="1"/>
</dbReference>
<dbReference type="SFLD" id="SFLDG00358">
    <property type="entry name" value="Main_(cytGST)"/>
    <property type="match status" value="1"/>
</dbReference>
<gene>
    <name evidence="6" type="ORF">EV694_2067</name>
</gene>
<evidence type="ECO:0000313" key="6">
    <source>
        <dbReference type="EMBL" id="TCJ94833.1"/>
    </source>
</evidence>
<dbReference type="FunFam" id="3.40.30.10:FF:000156">
    <property type="entry name" value="Glutathione S-transferase 1"/>
    <property type="match status" value="1"/>
</dbReference>
<proteinExistence type="predicted"/>
<dbReference type="AlphaFoldDB" id="A0A4R1FK47"/>
<accession>A0A4R1FK47</accession>
<evidence type="ECO:0000256" key="2">
    <source>
        <dbReference type="ARBA" id="ARBA00022679"/>
    </source>
</evidence>
<dbReference type="InterPro" id="IPR040079">
    <property type="entry name" value="Glutathione_S-Trfase"/>
</dbReference>
<dbReference type="Gene3D" id="3.40.30.10">
    <property type="entry name" value="Glutaredoxin"/>
    <property type="match status" value="1"/>
</dbReference>
<dbReference type="GO" id="GO:0004601">
    <property type="term" value="F:peroxidase activity"/>
    <property type="evidence" value="ECO:0007669"/>
    <property type="project" value="UniProtKB-ARBA"/>
</dbReference>
<dbReference type="PROSITE" id="PS50405">
    <property type="entry name" value="GST_CTER"/>
    <property type="match status" value="1"/>
</dbReference>
<dbReference type="EC" id="2.5.1.18" evidence="1"/>
<keyword evidence="2 6" id="KW-0808">Transferase</keyword>
<dbReference type="SUPFAM" id="SSF52833">
    <property type="entry name" value="Thioredoxin-like"/>
    <property type="match status" value="1"/>
</dbReference>
<comment type="catalytic activity">
    <reaction evidence="3">
        <text>RX + glutathione = an S-substituted glutathione + a halide anion + H(+)</text>
        <dbReference type="Rhea" id="RHEA:16437"/>
        <dbReference type="ChEBI" id="CHEBI:15378"/>
        <dbReference type="ChEBI" id="CHEBI:16042"/>
        <dbReference type="ChEBI" id="CHEBI:17792"/>
        <dbReference type="ChEBI" id="CHEBI:57925"/>
        <dbReference type="ChEBI" id="CHEBI:90779"/>
        <dbReference type="EC" id="2.5.1.18"/>
    </reaction>
</comment>
<evidence type="ECO:0000259" key="5">
    <source>
        <dbReference type="PROSITE" id="PS50405"/>
    </source>
</evidence>
<name>A0A4R1FK47_9PAST</name>
<reference evidence="6 7" key="1">
    <citation type="submission" date="2019-03" db="EMBL/GenBank/DDBJ databases">
        <title>Genomic Encyclopedia of Type Strains, Phase IV (KMG-IV): sequencing the most valuable type-strain genomes for metagenomic binning, comparative biology and taxonomic classification.</title>
        <authorList>
            <person name="Goeker M."/>
        </authorList>
    </citation>
    <scope>NUCLEOTIDE SEQUENCE [LARGE SCALE GENOMIC DNA]</scope>
    <source>
        <strain evidence="6 7">DSM 15534</strain>
    </source>
</reference>
<protein>
    <recommendedName>
        <fullName evidence="1">glutathione transferase</fullName>
        <ecNumber evidence="1">2.5.1.18</ecNumber>
    </recommendedName>
</protein>